<reference evidence="2 3" key="1">
    <citation type="submission" date="2020-04" db="EMBL/GenBank/DDBJ databases">
        <authorList>
            <person name="Doyle D.A."/>
        </authorList>
    </citation>
    <scope>NUCLEOTIDE SEQUENCE [LARGE SCALE GENOMIC DNA]</scope>
    <source>
        <strain evidence="2 3">P21</strain>
    </source>
</reference>
<evidence type="ECO:0000313" key="3">
    <source>
        <dbReference type="Proteomes" id="UP000537131"/>
    </source>
</evidence>
<feature type="domain" description="Tyrosine specific protein phosphatases" evidence="1">
    <location>
        <begin position="153"/>
        <end position="202"/>
    </location>
</feature>
<comment type="caution">
    <text evidence="2">The sequence shown here is derived from an EMBL/GenBank/DDBJ whole genome shotgun (WGS) entry which is preliminary data.</text>
</comment>
<accession>A0A7Y0EIT6</accession>
<dbReference type="InterPro" id="IPR029021">
    <property type="entry name" value="Prot-tyrosine_phosphatase-like"/>
</dbReference>
<name>A0A7Y0EIT6_9CLOT</name>
<dbReference type="Pfam" id="PF14566">
    <property type="entry name" value="PTPlike_phytase"/>
    <property type="match status" value="1"/>
</dbReference>
<dbReference type="Gene3D" id="3.90.190.10">
    <property type="entry name" value="Protein tyrosine phosphatase superfamily"/>
    <property type="match status" value="1"/>
</dbReference>
<keyword evidence="3" id="KW-1185">Reference proteome</keyword>
<dbReference type="InterPro" id="IPR000387">
    <property type="entry name" value="Tyr_Pase_dom"/>
</dbReference>
<evidence type="ECO:0000259" key="1">
    <source>
        <dbReference type="PROSITE" id="PS50056"/>
    </source>
</evidence>
<organism evidence="2 3">
    <name type="scientific">Clostridium muellerianum</name>
    <dbReference type="NCBI Taxonomy" id="2716538"/>
    <lineage>
        <taxon>Bacteria</taxon>
        <taxon>Bacillati</taxon>
        <taxon>Bacillota</taxon>
        <taxon>Clostridia</taxon>
        <taxon>Eubacteriales</taxon>
        <taxon>Clostridiaceae</taxon>
        <taxon>Clostridium</taxon>
    </lineage>
</organism>
<gene>
    <name evidence="2" type="ORF">HBE96_16235</name>
</gene>
<proteinExistence type="predicted"/>
<protein>
    <submittedName>
        <fullName evidence="2">Protein tyrosine phosphatase</fullName>
    </submittedName>
</protein>
<dbReference type="EMBL" id="JABBNI010000036">
    <property type="protein sequence ID" value="NMM64176.1"/>
    <property type="molecule type" value="Genomic_DNA"/>
</dbReference>
<reference evidence="2 3" key="2">
    <citation type="submission" date="2020-06" db="EMBL/GenBank/DDBJ databases">
        <title>Complete Genome Sequence of Clostridium muelleri sp. nov. P21T, an Acid-Alcohol Producing Acetogen Isolated from Old Hay.</title>
        <authorList>
            <person name="Duncan K.E."/>
            <person name="Tanner R.S."/>
        </authorList>
    </citation>
    <scope>NUCLEOTIDE SEQUENCE [LARGE SCALE GENOMIC DNA]</scope>
    <source>
        <strain evidence="2 3">P21</strain>
    </source>
</reference>
<dbReference type="SMART" id="SM01301">
    <property type="entry name" value="PTPlike_phytase"/>
    <property type="match status" value="1"/>
</dbReference>
<dbReference type="PROSITE" id="PS00383">
    <property type="entry name" value="TYR_PHOSPHATASE_1"/>
    <property type="match status" value="1"/>
</dbReference>
<dbReference type="SUPFAM" id="SSF52799">
    <property type="entry name" value="(Phosphotyrosine protein) phosphatases II"/>
    <property type="match status" value="1"/>
</dbReference>
<dbReference type="PROSITE" id="PS50056">
    <property type="entry name" value="TYR_PHOSPHATASE_2"/>
    <property type="match status" value="1"/>
</dbReference>
<dbReference type="InterPro" id="IPR016130">
    <property type="entry name" value="Tyr_Pase_AS"/>
</dbReference>
<dbReference type="Proteomes" id="UP000537131">
    <property type="component" value="Unassembled WGS sequence"/>
</dbReference>
<dbReference type="AlphaFoldDB" id="A0A7Y0EIT6"/>
<evidence type="ECO:0000313" key="2">
    <source>
        <dbReference type="EMBL" id="NMM64176.1"/>
    </source>
</evidence>
<dbReference type="Gene3D" id="3.30.70.1690">
    <property type="match status" value="1"/>
</dbReference>
<sequence length="259" mass="29522">MSNKKLDADKVGSTNLEGLANLNIAGGQTVSEKNLALIKKEIGDKPIIDIDLRQESHGLINGMVISWFGNNDDANIGLTREQVVKDEKDKLDKISKEKYAKFENLPKESVNTISEIKNPEKVQTEEELAKSQGVGYLRITVSDHLKPLNDQVDLFVSSVKDTPKDTWLYFHCRAGIGRTTTFMAMYDMMHNAKTVSFDDIVKRQFLIGGTNLVDCTKPRNKKQHEERAEFVKKFYQYCHDNNDGFKTTWSQWCKNNNIQ</sequence>